<dbReference type="Gene3D" id="3.30.1370.180">
    <property type="match status" value="1"/>
</dbReference>
<dbReference type="InterPro" id="IPR039247">
    <property type="entry name" value="KhpB"/>
</dbReference>
<protein>
    <submittedName>
        <fullName evidence="3">Jag_N domain-containing protein</fullName>
    </submittedName>
</protein>
<dbReference type="EMBL" id="AP023036">
    <property type="protein sequence ID" value="BCD46051.1"/>
    <property type="molecule type" value="Genomic_DNA"/>
</dbReference>
<dbReference type="SMART" id="SM01245">
    <property type="entry name" value="Jag_N"/>
    <property type="match status" value="1"/>
</dbReference>
<proteinExistence type="predicted"/>
<dbReference type="PANTHER" id="PTHR35800:SF1">
    <property type="entry name" value="RNA-BINDING PROTEIN KHPB"/>
    <property type="match status" value="1"/>
</dbReference>
<gene>
    <name evidence="3" type="ORF">NHP190020_10900</name>
</gene>
<dbReference type="RefSeq" id="WP_006564557.1">
    <property type="nucleotide sequence ID" value="NZ_AP023036.1"/>
</dbReference>
<organism evidence="3 4">
    <name type="scientific">Helicobacter suis</name>
    <dbReference type="NCBI Taxonomy" id="104628"/>
    <lineage>
        <taxon>Bacteria</taxon>
        <taxon>Pseudomonadati</taxon>
        <taxon>Campylobacterota</taxon>
        <taxon>Epsilonproteobacteria</taxon>
        <taxon>Campylobacterales</taxon>
        <taxon>Helicobacteraceae</taxon>
        <taxon>Helicobacter</taxon>
    </lineage>
</organism>
<evidence type="ECO:0000313" key="4">
    <source>
        <dbReference type="Proteomes" id="UP000509742"/>
    </source>
</evidence>
<dbReference type="InterPro" id="IPR015946">
    <property type="entry name" value="KH_dom-like_a/b"/>
</dbReference>
<feature type="domain" description="RNA-binding protein KhpB N-terminal" evidence="2">
    <location>
        <begin position="3"/>
        <end position="54"/>
    </location>
</feature>
<dbReference type="Gene3D" id="3.30.30.80">
    <property type="entry name" value="probable RNA-binding protein from clostridium symbiosum atcc 14940"/>
    <property type="match status" value="1"/>
</dbReference>
<keyword evidence="4" id="KW-1185">Reference proteome</keyword>
<dbReference type="PANTHER" id="PTHR35800">
    <property type="entry name" value="PROTEIN JAG"/>
    <property type="match status" value="1"/>
</dbReference>
<evidence type="ECO:0000259" key="2">
    <source>
        <dbReference type="SMART" id="SM01245"/>
    </source>
</evidence>
<dbReference type="Pfam" id="PF18472">
    <property type="entry name" value="HP1451_C"/>
    <property type="match status" value="1"/>
</dbReference>
<dbReference type="InterPro" id="IPR040977">
    <property type="entry name" value="HP1451_C"/>
</dbReference>
<reference evidence="3 4" key="1">
    <citation type="submission" date="2020-04" db="EMBL/GenBank/DDBJ databases">
        <title>Genomic analysis of gastric non-Helicobacter pylori Helicobacters isolated in Japan.</title>
        <authorList>
            <person name="Suzuki M."/>
            <person name="Rimbara E."/>
        </authorList>
    </citation>
    <scope>NUCLEOTIDE SEQUENCE [LARGE SCALE GENOMIC DNA]</scope>
    <source>
        <strain evidence="3 4">NHP19-0020</strain>
    </source>
</reference>
<feature type="region of interest" description="Disordered" evidence="1">
    <location>
        <begin position="57"/>
        <end position="78"/>
    </location>
</feature>
<dbReference type="Proteomes" id="UP000509742">
    <property type="component" value="Chromosome"/>
</dbReference>
<dbReference type="Gene3D" id="3.30.300.20">
    <property type="match status" value="1"/>
</dbReference>
<sequence>MQTIVAKTLEEAIIKASSVLQCSVLDLEYEIIQTPSSGFLGFGKKDAIIEAKIKQAKQPQELEKTPPTPPPTPSTNSLETKITEIKQELDTLFSYLPYQIERIHVELYNEQTLLIEINGPDSALIIGEKGYRYNALSYLLFNWIHYKYHYNVRLEVASFLKDQEEIMESYLQSVIMQVREIGKAQTKPLDGMLLYIALKRLREVFPNKHVSIQASNDHESMVVINDFYK</sequence>
<accession>A0ABM7L056</accession>
<evidence type="ECO:0000313" key="3">
    <source>
        <dbReference type="EMBL" id="BCD46051.1"/>
    </source>
</evidence>
<evidence type="ECO:0000256" key="1">
    <source>
        <dbReference type="SAM" id="MobiDB-lite"/>
    </source>
</evidence>
<dbReference type="InterPro" id="IPR038247">
    <property type="entry name" value="Jag_N_dom_sf"/>
</dbReference>
<dbReference type="InterPro" id="IPR032782">
    <property type="entry name" value="KhpB_N"/>
</dbReference>
<dbReference type="Pfam" id="PF14804">
    <property type="entry name" value="Jag_N"/>
    <property type="match status" value="1"/>
</dbReference>
<name>A0ABM7L056_9HELI</name>